<dbReference type="AlphaFoldDB" id="A0AAV5AP85"/>
<reference evidence="1" key="1">
    <citation type="submission" date="2021-10" db="EMBL/GenBank/DDBJ databases">
        <title>De novo Genome Assembly of Clathrus columnatus (Basidiomycota, Fungi) Using Illumina and Nanopore Sequence Data.</title>
        <authorList>
            <person name="Ogiso-Tanaka E."/>
            <person name="Itagaki H."/>
            <person name="Hosoya T."/>
            <person name="Hosaka K."/>
        </authorList>
    </citation>
    <scope>NUCLEOTIDE SEQUENCE</scope>
    <source>
        <strain evidence="1">MO-923</strain>
    </source>
</reference>
<accession>A0AAV5AP85</accession>
<sequence length="352" mass="39422">MPRNSLPRPETAAALDVPRVLEEPQHLPEDNLQKYVHSVKISSPPLVPNHPRLYCGRDDRIPADHFLLSISPDSRFRLRQIRASKSVGSISRDVRTLMLATAPSRVNRQAEDPRDHIRLARFNLPAPGFTTFVADPSPLIDNAMGFAKYISQMMLETAEAVLNLAWPNASRGHTFIIPTDSVVPETDKEICVPLYYTKVRESDLVNIREPMVKLVVIVLPPWTCAMGDFNDIISMKQFPAFEMNPDGTRHTFSRAQKIWAQYQDGLESFVPKLSLTLSLIPVYLSGLSTGAPLHLKFQAGGPQQSKHCSSDNPDVGNYSRLQYPENPASKLDAQQWIDEFLGMSLFTLTGYG</sequence>
<dbReference type="Proteomes" id="UP001050691">
    <property type="component" value="Unassembled WGS sequence"/>
</dbReference>
<dbReference type="EMBL" id="BPWL01000010">
    <property type="protein sequence ID" value="GJJ14488.1"/>
    <property type="molecule type" value="Genomic_DNA"/>
</dbReference>
<comment type="caution">
    <text evidence="1">The sequence shown here is derived from an EMBL/GenBank/DDBJ whole genome shotgun (WGS) entry which is preliminary data.</text>
</comment>
<evidence type="ECO:0000313" key="2">
    <source>
        <dbReference type="Proteomes" id="UP001050691"/>
    </source>
</evidence>
<gene>
    <name evidence="1" type="ORF">Clacol_008752</name>
</gene>
<evidence type="ECO:0000313" key="1">
    <source>
        <dbReference type="EMBL" id="GJJ14488.1"/>
    </source>
</evidence>
<protein>
    <submittedName>
        <fullName evidence="1">Uncharacterized protein</fullName>
    </submittedName>
</protein>
<proteinExistence type="predicted"/>
<keyword evidence="2" id="KW-1185">Reference proteome</keyword>
<organism evidence="1 2">
    <name type="scientific">Clathrus columnatus</name>
    <dbReference type="NCBI Taxonomy" id="1419009"/>
    <lineage>
        <taxon>Eukaryota</taxon>
        <taxon>Fungi</taxon>
        <taxon>Dikarya</taxon>
        <taxon>Basidiomycota</taxon>
        <taxon>Agaricomycotina</taxon>
        <taxon>Agaricomycetes</taxon>
        <taxon>Phallomycetidae</taxon>
        <taxon>Phallales</taxon>
        <taxon>Clathraceae</taxon>
        <taxon>Clathrus</taxon>
    </lineage>
</organism>
<name>A0AAV5AP85_9AGAM</name>